<dbReference type="Proteomes" id="UP000063308">
    <property type="component" value="Chromosome"/>
</dbReference>
<organism evidence="1 2">
    <name type="scientific">Bradyrhizobium diazoefficiens</name>
    <dbReference type="NCBI Taxonomy" id="1355477"/>
    <lineage>
        <taxon>Bacteria</taxon>
        <taxon>Pseudomonadati</taxon>
        <taxon>Pseudomonadota</taxon>
        <taxon>Alphaproteobacteria</taxon>
        <taxon>Hyphomicrobiales</taxon>
        <taxon>Nitrobacteraceae</taxon>
        <taxon>Bradyrhizobium</taxon>
    </lineage>
</organism>
<dbReference type="EMBL" id="AP014685">
    <property type="protein sequence ID" value="BAR53722.1"/>
    <property type="molecule type" value="Genomic_DNA"/>
</dbReference>
<name>A0A0E4FQN6_9BRAD</name>
<evidence type="ECO:0000313" key="1">
    <source>
        <dbReference type="EMBL" id="BAR53722.1"/>
    </source>
</evidence>
<evidence type="ECO:0000313" key="2">
    <source>
        <dbReference type="Proteomes" id="UP000063308"/>
    </source>
</evidence>
<sequence length="33" mass="3880">MDLHRLAVGIFRNAISFASERARFRNFRELSKA</sequence>
<dbReference type="AlphaFoldDB" id="A0A0E4FQN6"/>
<gene>
    <name evidence="1" type="ORF">NK6_537</name>
</gene>
<accession>A0A0E4FQN6</accession>
<reference evidence="1 2" key="1">
    <citation type="submission" date="2014-11" db="EMBL/GenBank/DDBJ databases">
        <title>Symbiosis island explosion on the genome of extra-slow-growing strains of soybean bradyrhizobia with massive insertion sequences.</title>
        <authorList>
            <person name="Iida T."/>
            <person name="Minamisawa K."/>
        </authorList>
    </citation>
    <scope>NUCLEOTIDE SEQUENCE [LARGE SCALE GENOMIC DNA]</scope>
    <source>
        <strain evidence="1 2">NK6</strain>
    </source>
</reference>
<protein>
    <submittedName>
        <fullName evidence="1">Uncharacterized protein</fullName>
    </submittedName>
</protein>
<proteinExistence type="predicted"/>